<proteinExistence type="predicted"/>
<dbReference type="KEGG" id="vcn:VOLCADRAFT_99810"/>
<organism evidence="2">
    <name type="scientific">Volvox carteri f. nagariensis</name>
    <dbReference type="NCBI Taxonomy" id="3068"/>
    <lineage>
        <taxon>Eukaryota</taxon>
        <taxon>Viridiplantae</taxon>
        <taxon>Chlorophyta</taxon>
        <taxon>core chlorophytes</taxon>
        <taxon>Chlorophyceae</taxon>
        <taxon>CS clade</taxon>
        <taxon>Chlamydomonadales</taxon>
        <taxon>Volvocaceae</taxon>
        <taxon>Volvox</taxon>
    </lineage>
</organism>
<dbReference type="GeneID" id="9628003"/>
<evidence type="ECO:0000313" key="1">
    <source>
        <dbReference type="EMBL" id="EFJ40380.1"/>
    </source>
</evidence>
<reference evidence="1 2" key="1">
    <citation type="journal article" date="2010" name="Science">
        <title>Genomic analysis of organismal complexity in the multicellular green alga Volvox carteri.</title>
        <authorList>
            <person name="Prochnik S.E."/>
            <person name="Umen J."/>
            <person name="Nedelcu A.M."/>
            <person name="Hallmann A."/>
            <person name="Miller S.M."/>
            <person name="Nishii I."/>
            <person name="Ferris P."/>
            <person name="Kuo A."/>
            <person name="Mitros T."/>
            <person name="Fritz-Laylin L.K."/>
            <person name="Hellsten U."/>
            <person name="Chapman J."/>
            <person name="Simakov O."/>
            <person name="Rensing S.A."/>
            <person name="Terry A."/>
            <person name="Pangilinan J."/>
            <person name="Kapitonov V."/>
            <person name="Jurka J."/>
            <person name="Salamov A."/>
            <person name="Shapiro H."/>
            <person name="Schmutz J."/>
            <person name="Grimwood J."/>
            <person name="Lindquist E."/>
            <person name="Lucas S."/>
            <person name="Grigoriev I.V."/>
            <person name="Schmitt R."/>
            <person name="Kirk D."/>
            <person name="Rokhsar D.S."/>
        </authorList>
    </citation>
    <scope>NUCLEOTIDE SEQUENCE [LARGE SCALE GENOMIC DNA]</scope>
    <source>
        <strain evidence="2">f. Nagariensis / Eve</strain>
    </source>
</reference>
<dbReference type="EMBL" id="GL378417">
    <property type="protein sequence ID" value="EFJ40380.1"/>
    <property type="molecule type" value="Genomic_DNA"/>
</dbReference>
<dbReference type="AlphaFoldDB" id="D8UIQ1"/>
<gene>
    <name evidence="1" type="ORF">VOLCADRAFT_99810</name>
</gene>
<dbReference type="Proteomes" id="UP000001058">
    <property type="component" value="Unassembled WGS sequence"/>
</dbReference>
<protein>
    <submittedName>
        <fullName evidence="1">Uncharacterized protein</fullName>
    </submittedName>
</protein>
<name>D8UIQ1_VOLCA</name>
<evidence type="ECO:0000313" key="2">
    <source>
        <dbReference type="Proteomes" id="UP000001058"/>
    </source>
</evidence>
<keyword evidence="2" id="KW-1185">Reference proteome</keyword>
<dbReference type="InParanoid" id="D8UIQ1"/>
<accession>D8UIQ1</accession>
<sequence>MRAPTALDPRMESAWPLWNGIRVHIQCSGEVEQPTELLVDISQAVCLIFQITTLNIPVEARAPGASLASRPSMHSVAMQENDLARLSPHPHDWVTRELDVLLQWHDCNKRHPSARLHVHVQRLPTNGGCAARVVAKDHTRLDQGAKRPDHCQQIIGAWIPLSFI</sequence>
<dbReference type="RefSeq" id="XP_002958531.1">
    <property type="nucleotide sequence ID" value="XM_002958485.1"/>
</dbReference>